<dbReference type="FunFam" id="3.40.1190.20:FF:000003">
    <property type="entry name" value="Phosphomethylpyrimidine kinase ThiD"/>
    <property type="match status" value="1"/>
</dbReference>
<evidence type="ECO:0000256" key="6">
    <source>
        <dbReference type="ARBA" id="ARBA00022840"/>
    </source>
</evidence>
<accession>M1Z2C1</accession>
<evidence type="ECO:0000256" key="3">
    <source>
        <dbReference type="ARBA" id="ARBA00022679"/>
    </source>
</evidence>
<dbReference type="GO" id="GO:0005524">
    <property type="term" value="F:ATP binding"/>
    <property type="evidence" value="ECO:0007669"/>
    <property type="project" value="UniProtKB-KW"/>
</dbReference>
<dbReference type="GO" id="GO:0008902">
    <property type="term" value="F:hydroxymethylpyrimidine kinase activity"/>
    <property type="evidence" value="ECO:0007669"/>
    <property type="project" value="UniProtKB-EC"/>
</dbReference>
<dbReference type="Gene3D" id="3.40.1190.20">
    <property type="match status" value="1"/>
</dbReference>
<dbReference type="Pfam" id="PF10120">
    <property type="entry name" value="ThiN"/>
    <property type="match status" value="1"/>
</dbReference>
<dbReference type="SUPFAM" id="SSF53613">
    <property type="entry name" value="Ribokinase-like"/>
    <property type="match status" value="1"/>
</dbReference>
<organism evidence="9 10">
    <name type="scientific">Nitrospina gracilis (strain 3/211)</name>
    <dbReference type="NCBI Taxonomy" id="1266370"/>
    <lineage>
        <taxon>Bacteria</taxon>
        <taxon>Pseudomonadati</taxon>
        <taxon>Nitrospinota/Tectimicrobiota group</taxon>
        <taxon>Nitrospinota</taxon>
        <taxon>Nitrospinia</taxon>
        <taxon>Nitrospinales</taxon>
        <taxon>Nitrospinaceae</taxon>
        <taxon>Nitrospina</taxon>
    </lineage>
</organism>
<evidence type="ECO:0000256" key="1">
    <source>
        <dbReference type="ARBA" id="ARBA00004948"/>
    </source>
</evidence>
<evidence type="ECO:0000256" key="2">
    <source>
        <dbReference type="ARBA" id="ARBA00012135"/>
    </source>
</evidence>
<name>M1Z2C1_NITG3</name>
<gene>
    <name evidence="9" type="ORF">NITGR_980017</name>
</gene>
<keyword evidence="4" id="KW-0547">Nucleotide-binding</keyword>
<dbReference type="CDD" id="cd01169">
    <property type="entry name" value="HMPP_kinase"/>
    <property type="match status" value="1"/>
</dbReference>
<dbReference type="GO" id="GO:0008972">
    <property type="term" value="F:phosphomethylpyrimidine kinase activity"/>
    <property type="evidence" value="ECO:0007669"/>
    <property type="project" value="InterPro"/>
</dbReference>
<dbReference type="HOGENOM" id="CLU_035788_0_0_0"/>
<keyword evidence="6" id="KW-0067">ATP-binding</keyword>
<comment type="pathway">
    <text evidence="1">Cofactor biosynthesis; thiamine diphosphate biosynthesis.</text>
</comment>
<dbReference type="InterPro" id="IPR029056">
    <property type="entry name" value="Ribokinase-like"/>
</dbReference>
<dbReference type="EMBL" id="CAQJ01000108">
    <property type="protein sequence ID" value="CCQ92142.1"/>
    <property type="molecule type" value="Genomic_DNA"/>
</dbReference>
<dbReference type="InterPro" id="IPR013749">
    <property type="entry name" value="PM/HMP-P_kinase-1"/>
</dbReference>
<feature type="domain" description="Pyridoxamine kinase/Phosphomethylpyrimidine kinase" evidence="7">
    <location>
        <begin position="31"/>
        <end position="274"/>
    </location>
</feature>
<dbReference type="NCBIfam" id="TIGR00097">
    <property type="entry name" value="HMP-P_kinase"/>
    <property type="match status" value="1"/>
</dbReference>
<dbReference type="AlphaFoldDB" id="M1Z2C1"/>
<protein>
    <recommendedName>
        <fullName evidence="2">hydroxymethylpyrimidine kinase</fullName>
        <ecNumber evidence="2">2.7.1.49</ecNumber>
    </recommendedName>
</protein>
<evidence type="ECO:0000256" key="5">
    <source>
        <dbReference type="ARBA" id="ARBA00022777"/>
    </source>
</evidence>
<dbReference type="PANTHER" id="PTHR20858">
    <property type="entry name" value="PHOSPHOMETHYLPYRIMIDINE KINASE"/>
    <property type="match status" value="1"/>
</dbReference>
<keyword evidence="5 9" id="KW-0418">Kinase</keyword>
<keyword evidence="10" id="KW-1185">Reference proteome</keyword>
<dbReference type="InterPro" id="IPR019293">
    <property type="entry name" value="ThiN"/>
</dbReference>
<proteinExistence type="predicted"/>
<dbReference type="STRING" id="1266370.NITGR_980017"/>
<dbReference type="Pfam" id="PF08543">
    <property type="entry name" value="Phos_pyr_kin"/>
    <property type="match status" value="1"/>
</dbReference>
<dbReference type="InterPro" id="IPR004399">
    <property type="entry name" value="HMP/HMP-P_kinase_dom"/>
</dbReference>
<evidence type="ECO:0000313" key="10">
    <source>
        <dbReference type="Proteomes" id="UP000011704"/>
    </source>
</evidence>
<dbReference type="PANTHER" id="PTHR20858:SF17">
    <property type="entry name" value="HYDROXYMETHYLPYRIMIDINE_PHOSPHOMETHYLPYRIMIDINE KINASE THI20-RELATED"/>
    <property type="match status" value="1"/>
</dbReference>
<sequence>MADSINESNSFSCIAHVMKTVSTVLAVGGSDSSGGAGVPADIKTITAHDLFATSVIASITIQNSQGVKTAYDLGEEEVTAQLQTILEDGKPSAVKTGMLGNEEIVECVARLFKKFKVKNLVVDPVIRSSNGTPLLSDEGVRILKDRLLPLAQVVTPNLPEAEILSGVRIRNEKDLKKAAQAILNTGVRHVLIKGGHAKKNADDWLFGGKRSWVFESERLDNENLHGTGCALASAIACGLAKGLAVNDAVENAKGFIHAAIRGGVQTGKGKGHVDPMARIQQVHQRFELLQGVSAALEVLKANHIGHLIPEVQSNLGVGVPGASGVEDVIAVPGRIIKLGDEIRTVAQPQFGASRHVAKIVLTAMRFDPTMRAVMNIKFSDTILNACKRLKFRIASFDRGREPKSVKQLEGSSLEWGTYTAIEKFGAVPDIIYDLGGQGKEEMVRVLAPDIGALLDKVLKIHQVALRIRPAKETDRWRKR</sequence>
<reference evidence="9 10" key="1">
    <citation type="journal article" date="2013" name="Front. Microbiol.">
        <title>The genome of Nitrospina gracilis illuminates the metabolism and evolution of the major marine nitrite oxidizer.</title>
        <authorList>
            <person name="Luecker S."/>
            <person name="Nowka B."/>
            <person name="Rattei T."/>
            <person name="Spieck E."/>
            <person name="and Daims H."/>
        </authorList>
    </citation>
    <scope>NUCLEOTIDE SEQUENCE [LARGE SCALE GENOMIC DNA]</scope>
    <source>
        <strain evidence="9 10">3/211</strain>
    </source>
</reference>
<dbReference type="GO" id="GO:0009228">
    <property type="term" value="P:thiamine biosynthetic process"/>
    <property type="evidence" value="ECO:0007669"/>
    <property type="project" value="InterPro"/>
</dbReference>
<evidence type="ECO:0000259" key="8">
    <source>
        <dbReference type="Pfam" id="PF10120"/>
    </source>
</evidence>
<evidence type="ECO:0000256" key="4">
    <source>
        <dbReference type="ARBA" id="ARBA00022741"/>
    </source>
</evidence>
<dbReference type="Proteomes" id="UP000011704">
    <property type="component" value="Unassembled WGS sequence"/>
</dbReference>
<dbReference type="SUPFAM" id="SSF53639">
    <property type="entry name" value="AraD/HMP-PK domain-like"/>
    <property type="match status" value="1"/>
</dbReference>
<comment type="caution">
    <text evidence="9">The sequence shown here is derived from an EMBL/GenBank/DDBJ whole genome shotgun (WGS) entry which is preliminary data.</text>
</comment>
<feature type="domain" description="Thiamine-phosphate synthase ThiN" evidence="8">
    <location>
        <begin position="292"/>
        <end position="459"/>
    </location>
</feature>
<dbReference type="InterPro" id="IPR036409">
    <property type="entry name" value="Aldolase_II/adducin_N_sf"/>
</dbReference>
<dbReference type="InParanoid" id="M1Z2C1"/>
<evidence type="ECO:0000259" key="7">
    <source>
        <dbReference type="Pfam" id="PF08543"/>
    </source>
</evidence>
<keyword evidence="3" id="KW-0808">Transferase</keyword>
<evidence type="ECO:0000313" key="9">
    <source>
        <dbReference type="EMBL" id="CCQ92142.1"/>
    </source>
</evidence>
<dbReference type="GO" id="GO:0005829">
    <property type="term" value="C:cytosol"/>
    <property type="evidence" value="ECO:0007669"/>
    <property type="project" value="TreeGrafter"/>
</dbReference>
<dbReference type="Gene3D" id="3.40.225.10">
    <property type="entry name" value="Class II aldolase/adducin N-terminal domain"/>
    <property type="match status" value="1"/>
</dbReference>
<dbReference type="EC" id="2.7.1.49" evidence="2"/>